<dbReference type="InterPro" id="IPR008936">
    <property type="entry name" value="Rho_GTPase_activation_prot"/>
</dbReference>
<feature type="region of interest" description="Disordered" evidence="4">
    <location>
        <begin position="190"/>
        <end position="220"/>
    </location>
</feature>
<comment type="caution">
    <text evidence="7">The sequence shown here is derived from an EMBL/GenBank/DDBJ whole genome shotgun (WGS) entry which is preliminary data.</text>
</comment>
<evidence type="ECO:0000256" key="3">
    <source>
        <dbReference type="SAM" id="Coils"/>
    </source>
</evidence>
<dbReference type="SMART" id="SM00324">
    <property type="entry name" value="RhoGAP"/>
    <property type="match status" value="1"/>
</dbReference>
<evidence type="ECO:0000256" key="4">
    <source>
        <dbReference type="SAM" id="MobiDB-lite"/>
    </source>
</evidence>
<gene>
    <name evidence="7" type="ORF">V9T40_007222</name>
</gene>
<dbReference type="Pfam" id="PF00620">
    <property type="entry name" value="RhoGAP"/>
    <property type="match status" value="1"/>
</dbReference>
<dbReference type="Gene3D" id="1.10.555.10">
    <property type="entry name" value="Rho GTPase activation protein"/>
    <property type="match status" value="1"/>
</dbReference>
<dbReference type="GO" id="GO:0046872">
    <property type="term" value="F:metal ion binding"/>
    <property type="evidence" value="ECO:0007669"/>
    <property type="project" value="UniProtKB-KW"/>
</dbReference>
<evidence type="ECO:0000256" key="1">
    <source>
        <dbReference type="ARBA" id="ARBA00022723"/>
    </source>
</evidence>
<sequence>MEPSNLLLQFDDLTRCFSILIDTTCEKEFLRYVSNQEILRLKWTETINECKRLKSKLDEANKNISKLDDKLTLARQLVDDEKQQRKKLESERDAFATQLDEVRKILLCDARYKLPDETKERLSFLQIPFGGSQFNRNAYSRLNMVEESDSVASLDFSFSRSGNDLLDETRCRPKRNRNCSFVVDDDDASADKRAKSSNPVVAYTPTAPSAESLESLTSEDVEFGAKSNSHNVDVHTPVIERINARPHQFGPYSSKLAFMRQQCLICNKKSRTMWKCDYCNTVAHPECCDQVPRPCAPAGTPRKGCATGLADYAPLLPPMIPSIVIQCVSEVELRGLKEIGIYRIPGSEAVVEGLKNSFIKGRTVLNLADESIHNVCSLLKKFLRDLSDPLIARSEWTAFKEAIFDVDKREKLYQAVSSLPQANRDTLAYLILHLQRVSRSPSCKMPISLLASAFGPTIFGFSNYEHPSAFSETHMINIMEELLLLPADYWATFISMPTTVPKTPCTLRNTPSTESLARKTPYNFLFTPRGRTRFFQTPPLQK</sequence>
<dbReference type="GO" id="GO:0030496">
    <property type="term" value="C:midbody"/>
    <property type="evidence" value="ECO:0007669"/>
    <property type="project" value="TreeGrafter"/>
</dbReference>
<dbReference type="GO" id="GO:0051256">
    <property type="term" value="P:mitotic spindle midzone assembly"/>
    <property type="evidence" value="ECO:0007669"/>
    <property type="project" value="TreeGrafter"/>
</dbReference>
<feature type="domain" description="Rho-GAP" evidence="6">
    <location>
        <begin position="307"/>
        <end position="490"/>
    </location>
</feature>
<dbReference type="SUPFAM" id="SSF48350">
    <property type="entry name" value="GTPase activation domain, GAP"/>
    <property type="match status" value="1"/>
</dbReference>
<dbReference type="EMBL" id="JBBCAQ010000002">
    <property type="protein sequence ID" value="KAK7605364.1"/>
    <property type="molecule type" value="Genomic_DNA"/>
</dbReference>
<dbReference type="PROSITE" id="PS50081">
    <property type="entry name" value="ZF_DAG_PE_2"/>
    <property type="match status" value="1"/>
</dbReference>
<accession>A0AAN9TU62</accession>
<dbReference type="PROSITE" id="PS50238">
    <property type="entry name" value="RHOGAP"/>
    <property type="match status" value="1"/>
</dbReference>
<reference evidence="7 8" key="1">
    <citation type="submission" date="2024-03" db="EMBL/GenBank/DDBJ databases">
        <title>Adaptation during the transition from Ophiocordyceps entomopathogen to insect associate is accompanied by gene loss and intensified selection.</title>
        <authorList>
            <person name="Ward C.M."/>
            <person name="Onetto C.A."/>
            <person name="Borneman A.R."/>
        </authorList>
    </citation>
    <scope>NUCLEOTIDE SEQUENCE [LARGE SCALE GENOMIC DNA]</scope>
    <source>
        <strain evidence="7">AWRI1</strain>
        <tissue evidence="7">Single Adult Female</tissue>
    </source>
</reference>
<dbReference type="GO" id="GO:0000281">
    <property type="term" value="P:mitotic cytokinesis"/>
    <property type="evidence" value="ECO:0007669"/>
    <property type="project" value="TreeGrafter"/>
</dbReference>
<dbReference type="Gene3D" id="3.30.60.20">
    <property type="match status" value="1"/>
</dbReference>
<evidence type="ECO:0000259" key="6">
    <source>
        <dbReference type="PROSITE" id="PS50238"/>
    </source>
</evidence>
<keyword evidence="3" id="KW-0175">Coiled coil</keyword>
<evidence type="ECO:0000313" key="8">
    <source>
        <dbReference type="Proteomes" id="UP001367676"/>
    </source>
</evidence>
<dbReference type="GO" id="GO:0005634">
    <property type="term" value="C:nucleus"/>
    <property type="evidence" value="ECO:0007669"/>
    <property type="project" value="TreeGrafter"/>
</dbReference>
<dbReference type="GO" id="GO:0051233">
    <property type="term" value="C:spindle midzone"/>
    <property type="evidence" value="ECO:0007669"/>
    <property type="project" value="TreeGrafter"/>
</dbReference>
<dbReference type="GO" id="GO:0097149">
    <property type="term" value="C:centralspindlin complex"/>
    <property type="evidence" value="ECO:0007669"/>
    <property type="project" value="TreeGrafter"/>
</dbReference>
<dbReference type="InterPro" id="IPR046349">
    <property type="entry name" value="C1-like_sf"/>
</dbReference>
<dbReference type="GO" id="GO:0007266">
    <property type="term" value="P:Rho protein signal transduction"/>
    <property type="evidence" value="ECO:0007669"/>
    <property type="project" value="TreeGrafter"/>
</dbReference>
<dbReference type="Proteomes" id="UP001367676">
    <property type="component" value="Unassembled WGS sequence"/>
</dbReference>
<feature type="coiled-coil region" evidence="3">
    <location>
        <begin position="43"/>
        <end position="105"/>
    </location>
</feature>
<evidence type="ECO:0000259" key="5">
    <source>
        <dbReference type="PROSITE" id="PS50081"/>
    </source>
</evidence>
<keyword evidence="8" id="KW-1185">Reference proteome</keyword>
<proteinExistence type="predicted"/>
<dbReference type="PANTHER" id="PTHR46199">
    <property type="entry name" value="RAC GTPASE-ACTIVATING PROTEIN 1"/>
    <property type="match status" value="1"/>
</dbReference>
<name>A0AAN9TU62_9HEMI</name>
<keyword evidence="2" id="KW-0862">Zinc</keyword>
<dbReference type="AlphaFoldDB" id="A0AAN9TU62"/>
<dbReference type="PANTHER" id="PTHR46199:SF3">
    <property type="entry name" value="RAC GTPASE-ACTIVATING PROTEIN 1"/>
    <property type="match status" value="1"/>
</dbReference>
<feature type="compositionally biased region" description="Polar residues" evidence="4">
    <location>
        <begin position="206"/>
        <end position="216"/>
    </location>
</feature>
<evidence type="ECO:0008006" key="9">
    <source>
        <dbReference type="Google" id="ProtNLM"/>
    </source>
</evidence>
<keyword evidence="1" id="KW-0479">Metal-binding</keyword>
<dbReference type="SUPFAM" id="SSF57889">
    <property type="entry name" value="Cysteine-rich domain"/>
    <property type="match status" value="1"/>
</dbReference>
<feature type="domain" description="Phorbol-ester/DAG-type" evidence="5">
    <location>
        <begin position="246"/>
        <end position="295"/>
    </location>
</feature>
<dbReference type="InterPro" id="IPR002219">
    <property type="entry name" value="PKC_DAG/PE"/>
</dbReference>
<evidence type="ECO:0000256" key="2">
    <source>
        <dbReference type="ARBA" id="ARBA00022833"/>
    </source>
</evidence>
<organism evidence="7 8">
    <name type="scientific">Parthenolecanium corni</name>
    <dbReference type="NCBI Taxonomy" id="536013"/>
    <lineage>
        <taxon>Eukaryota</taxon>
        <taxon>Metazoa</taxon>
        <taxon>Ecdysozoa</taxon>
        <taxon>Arthropoda</taxon>
        <taxon>Hexapoda</taxon>
        <taxon>Insecta</taxon>
        <taxon>Pterygota</taxon>
        <taxon>Neoptera</taxon>
        <taxon>Paraneoptera</taxon>
        <taxon>Hemiptera</taxon>
        <taxon>Sternorrhyncha</taxon>
        <taxon>Coccoidea</taxon>
        <taxon>Coccidae</taxon>
        <taxon>Parthenolecanium</taxon>
    </lineage>
</organism>
<protein>
    <recommendedName>
        <fullName evidence="9">Rac GTPase-activating protein 1</fullName>
    </recommendedName>
</protein>
<dbReference type="GO" id="GO:0032154">
    <property type="term" value="C:cleavage furrow"/>
    <property type="evidence" value="ECO:0007669"/>
    <property type="project" value="TreeGrafter"/>
</dbReference>
<dbReference type="InterPro" id="IPR000198">
    <property type="entry name" value="RhoGAP_dom"/>
</dbReference>
<dbReference type="GO" id="GO:0005096">
    <property type="term" value="F:GTPase activator activity"/>
    <property type="evidence" value="ECO:0007669"/>
    <property type="project" value="TreeGrafter"/>
</dbReference>
<evidence type="ECO:0000313" key="7">
    <source>
        <dbReference type="EMBL" id="KAK7605364.1"/>
    </source>
</evidence>